<reference evidence="3 4" key="1">
    <citation type="submission" date="2006-02" db="EMBL/GenBank/DDBJ databases">
        <authorList>
            <person name="Pinhassi J."/>
            <person name="Pedros-Alio C."/>
            <person name="Ferriera S."/>
            <person name="Johnson J."/>
            <person name="Kravitz S."/>
            <person name="Halpern A."/>
            <person name="Remington K."/>
            <person name="Beeson K."/>
            <person name="Tran B."/>
            <person name="Rogers Y.-H."/>
            <person name="Friedman R."/>
            <person name="Venter J.C."/>
        </authorList>
    </citation>
    <scope>NUCLEOTIDE SEQUENCE [LARGE SCALE GENOMIC DNA]</scope>
    <source>
        <strain evidence="3 4">MED92</strain>
    </source>
</reference>
<protein>
    <submittedName>
        <fullName evidence="3">Methyltransferase, UbiE/COQ5 family protein</fullName>
    </submittedName>
</protein>
<dbReference type="InterPro" id="IPR029063">
    <property type="entry name" value="SAM-dependent_MTases_sf"/>
</dbReference>
<dbReference type="Gene3D" id="3.40.50.150">
    <property type="entry name" value="Vaccinia Virus protein VP39"/>
    <property type="match status" value="1"/>
</dbReference>
<dbReference type="PANTHER" id="PTHR44068">
    <property type="entry name" value="ZGC:194242"/>
    <property type="match status" value="1"/>
</dbReference>
<dbReference type="Pfam" id="PF08241">
    <property type="entry name" value="Methyltransf_11"/>
    <property type="match status" value="1"/>
</dbReference>
<dbReference type="AlphaFoldDB" id="A0A7U8C6V2"/>
<keyword evidence="4" id="KW-1185">Reference proteome</keyword>
<feature type="domain" description="Methyltransferase type 11" evidence="2">
    <location>
        <begin position="65"/>
        <end position="162"/>
    </location>
</feature>
<gene>
    <name evidence="3" type="ORF">MED92_06038</name>
</gene>
<name>A0A7U8C6V2_NEPCE</name>
<sequence length="275" mass="30538">MGHPVSQHYDQKLETTQIIKRLREAYPQGPNPFQLAPVDQLHIGGIKASQKLLERITASKGMQILDIGSGLGGLMRLAESDLGLTIVGLDITHGLNRINQQLSALCSDRQSPQLITGDAHHLPFPDDQFDLIIFQHSLLNMPDDKQVLSECYRILKPEGQLLLHEVIQGDNFVEMSYPVPWARDAENSHLITEAQLMNRLDQSGFDISAFSDWSEEALAWRQRQSTKETQAKPTAAPVSPAMVLGPEFQAMGKNVMKNLSNKAARVVEVVATKTN</sequence>
<evidence type="ECO:0000256" key="1">
    <source>
        <dbReference type="ARBA" id="ARBA00022679"/>
    </source>
</evidence>
<dbReference type="OrthoDB" id="529208at2"/>
<dbReference type="GO" id="GO:0008757">
    <property type="term" value="F:S-adenosylmethionine-dependent methyltransferase activity"/>
    <property type="evidence" value="ECO:0007669"/>
    <property type="project" value="InterPro"/>
</dbReference>
<comment type="caution">
    <text evidence="3">The sequence shown here is derived from an EMBL/GenBank/DDBJ whole genome shotgun (WGS) entry which is preliminary data.</text>
</comment>
<evidence type="ECO:0000313" key="4">
    <source>
        <dbReference type="Proteomes" id="UP000002171"/>
    </source>
</evidence>
<proteinExistence type="predicted"/>
<dbReference type="GO" id="GO:0032259">
    <property type="term" value="P:methylation"/>
    <property type="evidence" value="ECO:0007669"/>
    <property type="project" value="UniProtKB-KW"/>
</dbReference>
<dbReference type="SUPFAM" id="SSF53335">
    <property type="entry name" value="S-adenosyl-L-methionine-dependent methyltransferases"/>
    <property type="match status" value="1"/>
</dbReference>
<evidence type="ECO:0000259" key="2">
    <source>
        <dbReference type="Pfam" id="PF08241"/>
    </source>
</evidence>
<keyword evidence="3" id="KW-0489">Methyltransferase</keyword>
<dbReference type="EMBL" id="AAOW01000002">
    <property type="protein sequence ID" value="EAR62655.1"/>
    <property type="molecule type" value="Genomic_DNA"/>
</dbReference>
<dbReference type="RefSeq" id="WP_007021673.1">
    <property type="nucleotide sequence ID" value="NZ_CH724126.1"/>
</dbReference>
<dbReference type="InterPro" id="IPR050447">
    <property type="entry name" value="Erg6_SMT_methyltransf"/>
</dbReference>
<dbReference type="Proteomes" id="UP000002171">
    <property type="component" value="Unassembled WGS sequence"/>
</dbReference>
<dbReference type="PANTHER" id="PTHR44068:SF11">
    <property type="entry name" value="GERANYL DIPHOSPHATE 2-C-METHYLTRANSFERASE"/>
    <property type="match status" value="1"/>
</dbReference>
<accession>A0A7U8C6V2</accession>
<keyword evidence="1 3" id="KW-0808">Transferase</keyword>
<evidence type="ECO:0000313" key="3">
    <source>
        <dbReference type="EMBL" id="EAR62655.1"/>
    </source>
</evidence>
<dbReference type="CDD" id="cd02440">
    <property type="entry name" value="AdoMet_MTases"/>
    <property type="match status" value="1"/>
</dbReference>
<dbReference type="InterPro" id="IPR013216">
    <property type="entry name" value="Methyltransf_11"/>
</dbReference>
<organism evidence="3 4">
    <name type="scientific">Neptuniibacter caesariensis</name>
    <dbReference type="NCBI Taxonomy" id="207954"/>
    <lineage>
        <taxon>Bacteria</taxon>
        <taxon>Pseudomonadati</taxon>
        <taxon>Pseudomonadota</taxon>
        <taxon>Gammaproteobacteria</taxon>
        <taxon>Oceanospirillales</taxon>
        <taxon>Oceanospirillaceae</taxon>
        <taxon>Neptuniibacter</taxon>
    </lineage>
</organism>